<gene>
    <name evidence="4" type="ORF">ACFOE0_00135</name>
</gene>
<dbReference type="NCBIfam" id="NF038123">
    <property type="entry name" value="NF038123_dom"/>
    <property type="match status" value="1"/>
</dbReference>
<organism evidence="4 5">
    <name type="scientific">Shewanella submarina</name>
    <dbReference type="NCBI Taxonomy" id="2016376"/>
    <lineage>
        <taxon>Bacteria</taxon>
        <taxon>Pseudomonadati</taxon>
        <taxon>Pseudomonadota</taxon>
        <taxon>Gammaproteobacteria</taxon>
        <taxon>Alteromonadales</taxon>
        <taxon>Shewanellaceae</taxon>
        <taxon>Shewanella</taxon>
    </lineage>
</organism>
<feature type="region of interest" description="Disordered" evidence="1">
    <location>
        <begin position="178"/>
        <end position="200"/>
    </location>
</feature>
<dbReference type="EMBL" id="JBHRTD010000001">
    <property type="protein sequence ID" value="MFC3136598.1"/>
    <property type="molecule type" value="Genomic_DNA"/>
</dbReference>
<feature type="domain" description="Spondin" evidence="3">
    <location>
        <begin position="62"/>
        <end position="178"/>
    </location>
</feature>
<keyword evidence="2" id="KW-0732">Signal</keyword>
<dbReference type="InterPro" id="IPR009465">
    <property type="entry name" value="Spondin_N"/>
</dbReference>
<sequence length="244" mass="25629">MTITTRFNSTRIKLTLLASATLMLAACSDNDNTPPPEMPEPPAVVTKNFEVTITNLTANQPLSPVATLQHNDDVQLWMAGEMASVALEKLAEGGDTSDLSELQGVTGTVSGSGAVGPGATDTISMEIPEARVANLAVITMLVNTNDAFTGVQGIDLTDLAIDESMSYRTMAYDAGTEANSEAKGTMPGPADGGEGFNESREGDVDRVHIHPGVISMDDGLMDSVLSASHRFDNPVAMITITRTK</sequence>
<comment type="caution">
    <text evidence="4">The sequence shown here is derived from an EMBL/GenBank/DDBJ whole genome shotgun (WGS) entry which is preliminary data.</text>
</comment>
<evidence type="ECO:0000313" key="4">
    <source>
        <dbReference type="EMBL" id="MFC3136598.1"/>
    </source>
</evidence>
<accession>A0ABV7G8C7</accession>
<keyword evidence="5" id="KW-1185">Reference proteome</keyword>
<dbReference type="PROSITE" id="PS51257">
    <property type="entry name" value="PROKAR_LIPOPROTEIN"/>
    <property type="match status" value="1"/>
</dbReference>
<dbReference type="Pfam" id="PF06468">
    <property type="entry name" value="Spond_N"/>
    <property type="match status" value="1"/>
</dbReference>
<dbReference type="Gene3D" id="2.60.40.2130">
    <property type="entry name" value="F-spondin domain"/>
    <property type="match status" value="1"/>
</dbReference>
<reference evidence="5" key="1">
    <citation type="journal article" date="2019" name="Int. J. Syst. Evol. Microbiol.">
        <title>The Global Catalogue of Microorganisms (GCM) 10K type strain sequencing project: providing services to taxonomists for standard genome sequencing and annotation.</title>
        <authorList>
            <consortium name="The Broad Institute Genomics Platform"/>
            <consortium name="The Broad Institute Genome Sequencing Center for Infectious Disease"/>
            <person name="Wu L."/>
            <person name="Ma J."/>
        </authorList>
    </citation>
    <scope>NUCLEOTIDE SEQUENCE [LARGE SCALE GENOMIC DNA]</scope>
    <source>
        <strain evidence="5">KCTC 52277</strain>
    </source>
</reference>
<dbReference type="Proteomes" id="UP001595621">
    <property type="component" value="Unassembled WGS sequence"/>
</dbReference>
<feature type="signal peptide" evidence="2">
    <location>
        <begin position="1"/>
        <end position="25"/>
    </location>
</feature>
<evidence type="ECO:0000313" key="5">
    <source>
        <dbReference type="Proteomes" id="UP001595621"/>
    </source>
</evidence>
<evidence type="ECO:0000259" key="3">
    <source>
        <dbReference type="Pfam" id="PF06468"/>
    </source>
</evidence>
<feature type="chain" id="PRO_5045337128" evidence="2">
    <location>
        <begin position="26"/>
        <end position="244"/>
    </location>
</feature>
<evidence type="ECO:0000256" key="1">
    <source>
        <dbReference type="SAM" id="MobiDB-lite"/>
    </source>
</evidence>
<evidence type="ECO:0000256" key="2">
    <source>
        <dbReference type="SAM" id="SignalP"/>
    </source>
</evidence>
<proteinExistence type="predicted"/>
<protein>
    <submittedName>
        <fullName evidence="4">Spondin domain-containing protein</fullName>
    </submittedName>
</protein>
<name>A0ABV7G8C7_9GAMM</name>
<dbReference type="RefSeq" id="WP_248936403.1">
    <property type="nucleotide sequence ID" value="NZ_JAKILF010000005.1"/>
</dbReference>
<dbReference type="InterPro" id="IPR038678">
    <property type="entry name" value="Spondin_N_sf"/>
</dbReference>